<dbReference type="AlphaFoldDB" id="A0A8H7YWT1"/>
<evidence type="ECO:0000313" key="2">
    <source>
        <dbReference type="Proteomes" id="UP000670092"/>
    </source>
</evidence>
<name>A0A8H7YWT1_AJECA</name>
<organism evidence="1 2">
    <name type="scientific">Ajellomyces capsulatus</name>
    <name type="common">Darling's disease fungus</name>
    <name type="synonym">Histoplasma capsulatum</name>
    <dbReference type="NCBI Taxonomy" id="5037"/>
    <lineage>
        <taxon>Eukaryota</taxon>
        <taxon>Fungi</taxon>
        <taxon>Dikarya</taxon>
        <taxon>Ascomycota</taxon>
        <taxon>Pezizomycotina</taxon>
        <taxon>Eurotiomycetes</taxon>
        <taxon>Eurotiomycetidae</taxon>
        <taxon>Onygenales</taxon>
        <taxon>Ajellomycetaceae</taxon>
        <taxon>Histoplasma</taxon>
    </lineage>
</organism>
<dbReference type="Proteomes" id="UP000670092">
    <property type="component" value="Unassembled WGS sequence"/>
</dbReference>
<gene>
    <name evidence="1" type="ORF">I7I52_09710</name>
</gene>
<dbReference type="EMBL" id="JAEVHI010000002">
    <property type="protein sequence ID" value="KAG5299407.1"/>
    <property type="molecule type" value="Genomic_DNA"/>
</dbReference>
<sequence length="74" mass="8510">MKGVGRQKVSIPSLLSFLLLSISTSFFWSIHSQRAPCIYASIPPISFCWTFCHDVHVYLQYIRTYSLPNNCIII</sequence>
<reference evidence="1 2" key="1">
    <citation type="submission" date="2021-01" db="EMBL/GenBank/DDBJ databases">
        <title>Chromosome-level genome assembly of a human fungal pathogen reveals clustering of transcriptionally co-regulated genes.</title>
        <authorList>
            <person name="Voorhies M."/>
            <person name="Cohen S."/>
            <person name="Shea T.P."/>
            <person name="Petrus S."/>
            <person name="Munoz J.F."/>
            <person name="Poplawski S."/>
            <person name="Goldman W.E."/>
            <person name="Michael T."/>
            <person name="Cuomo C.A."/>
            <person name="Sil A."/>
            <person name="Beyhan S."/>
        </authorList>
    </citation>
    <scope>NUCLEOTIDE SEQUENCE [LARGE SCALE GENOMIC DNA]</scope>
    <source>
        <strain evidence="1 2">G184AR</strain>
    </source>
</reference>
<accession>A0A8H7YWT1</accession>
<protein>
    <submittedName>
        <fullName evidence="1">Uncharacterized protein</fullName>
    </submittedName>
</protein>
<evidence type="ECO:0000313" key="1">
    <source>
        <dbReference type="EMBL" id="KAG5299407.1"/>
    </source>
</evidence>
<comment type="caution">
    <text evidence="1">The sequence shown here is derived from an EMBL/GenBank/DDBJ whole genome shotgun (WGS) entry which is preliminary data.</text>
</comment>
<dbReference type="VEuPathDB" id="FungiDB:I7I52_09710"/>
<proteinExistence type="predicted"/>